<evidence type="ECO:0000256" key="2">
    <source>
        <dbReference type="ARBA" id="ARBA00009156"/>
    </source>
</evidence>
<evidence type="ECO:0000256" key="1">
    <source>
        <dbReference type="ARBA" id="ARBA00005190"/>
    </source>
</evidence>
<dbReference type="OrthoDB" id="5422795at2759"/>
<dbReference type="GO" id="GO:0004370">
    <property type="term" value="F:glycerol kinase activity"/>
    <property type="evidence" value="ECO:0007669"/>
    <property type="project" value="UniProtKB-EC"/>
</dbReference>
<dbReference type="InterPro" id="IPR018484">
    <property type="entry name" value="FGGY_N"/>
</dbReference>
<dbReference type="Gene3D" id="3.30.420.40">
    <property type="match status" value="2"/>
</dbReference>
<organism evidence="14 15">
    <name type="scientific">Candida metapsilosis</name>
    <dbReference type="NCBI Taxonomy" id="273372"/>
    <lineage>
        <taxon>Eukaryota</taxon>
        <taxon>Fungi</taxon>
        <taxon>Dikarya</taxon>
        <taxon>Ascomycota</taxon>
        <taxon>Saccharomycotina</taxon>
        <taxon>Pichiomycetes</taxon>
        <taxon>Debaryomycetaceae</taxon>
        <taxon>Candida/Lodderomyces clade</taxon>
        <taxon>Candida</taxon>
    </lineage>
</organism>
<feature type="domain" description="Carbohydrate kinase FGGY C-terminal" evidence="13">
    <location>
        <begin position="357"/>
        <end position="570"/>
    </location>
</feature>
<comment type="similarity">
    <text evidence="2 10">Belongs to the FGGY kinase family.</text>
</comment>
<evidence type="ECO:0000256" key="5">
    <source>
        <dbReference type="ARBA" id="ARBA00022741"/>
    </source>
</evidence>
<dbReference type="FunFam" id="3.30.420.40:FF:000086">
    <property type="entry name" value="Glycerol kinase"/>
    <property type="match status" value="1"/>
</dbReference>
<dbReference type="InterPro" id="IPR005999">
    <property type="entry name" value="Glycerol_kin"/>
</dbReference>
<dbReference type="SUPFAM" id="SSF53067">
    <property type="entry name" value="Actin-like ATPase domain"/>
    <property type="match status" value="2"/>
</dbReference>
<evidence type="ECO:0000259" key="13">
    <source>
        <dbReference type="Pfam" id="PF02782"/>
    </source>
</evidence>
<dbReference type="Pfam" id="PF00370">
    <property type="entry name" value="FGGY_N"/>
    <property type="match status" value="1"/>
</dbReference>
<dbReference type="Proteomes" id="UP000669133">
    <property type="component" value="Unassembled WGS sequence"/>
</dbReference>
<keyword evidence="7" id="KW-0319">Glycerol metabolism</keyword>
<dbReference type="PANTHER" id="PTHR10196">
    <property type="entry name" value="SUGAR KINASE"/>
    <property type="match status" value="1"/>
</dbReference>
<evidence type="ECO:0000256" key="6">
    <source>
        <dbReference type="ARBA" id="ARBA00022777"/>
    </source>
</evidence>
<evidence type="ECO:0000256" key="3">
    <source>
        <dbReference type="ARBA" id="ARBA00012099"/>
    </source>
</evidence>
<evidence type="ECO:0000313" key="14">
    <source>
        <dbReference type="EMBL" id="KAG5420593.1"/>
    </source>
</evidence>
<feature type="domain" description="Carbohydrate kinase FGGY N-terminal" evidence="12">
    <location>
        <begin position="94"/>
        <end position="348"/>
    </location>
</feature>
<evidence type="ECO:0000313" key="15">
    <source>
        <dbReference type="Proteomes" id="UP000669133"/>
    </source>
</evidence>
<dbReference type="GO" id="GO:0005739">
    <property type="term" value="C:mitochondrion"/>
    <property type="evidence" value="ECO:0007669"/>
    <property type="project" value="TreeGrafter"/>
</dbReference>
<keyword evidence="8" id="KW-0067">ATP-binding</keyword>
<reference evidence="14 15" key="1">
    <citation type="submission" date="2020-12" db="EMBL/GenBank/DDBJ databases">
        <title>Effect of drift, selection, and recombination on the evolution of hybrid genomes in Candida yeast pathogens.</title>
        <authorList>
            <person name="Mixao V."/>
            <person name="Ksiezopolska E."/>
            <person name="Saus E."/>
            <person name="Boekhout T."/>
            <person name="Gacser A."/>
            <person name="Gabaldon T."/>
        </authorList>
    </citation>
    <scope>NUCLEOTIDE SEQUENCE [LARGE SCALE GENOMIC DNA]</scope>
    <source>
        <strain evidence="14 15">BP57</strain>
    </source>
</reference>
<comment type="pathway">
    <text evidence="1">Polyol metabolism; glycerol degradation via glycerol kinase pathway; sn-glycerol 3-phosphate from glycerol: step 1/1.</text>
</comment>
<evidence type="ECO:0000256" key="7">
    <source>
        <dbReference type="ARBA" id="ARBA00022798"/>
    </source>
</evidence>
<sequence>MPRRNSNFPSNPLVATIDIGTTSARAILFSQEGQEIAKHQIEYSTTASEAPENSQNTDQFRRRSSLLRHDEPIFSAEGIAISITDNVEIENNKSSVGPTLRFPQPGWVECMPVHILANAVQCLVACLITLRKINQNPNLKVKYKVKCIGIANMRETTIVWSRKTGKPLSGGITWTDTRTAEIVQHLEKMIDEDRKAELKEKTGLPLSTYFSAAKLRWLLDNDDTIRDEYEKGDGNLMFGTVDTWLIYNLTKEKSFVTDITNASRTYFMDLETHDYDDDLLDFWGIDPTRIQLPKIVSSSEHYGAFAAPNLSNLGFHNKITQEAYDILKTITGVPICGCLGDQSASLVGQLALKPGSAKCTYGTGCFLLYNTGPRKLISSHGALTTFGFWFPSLGGDDGKPHYALEGSIAVAGSIIQWLRDNLKMISNAKDIGPLASQVENSGGVVFIPAFSGLYAPYWDRGARGTIFGMTQYTSSSHIARAALEGVCYQVRAILKAMGSDAGSSEDFMDEARTSQEDDQPLSHLATDGGMSKADEVLQIQADILGPCVTVKRAQISECTALGAAIAAGVSFKNEEDRIWRDFDDVVDKITGNADDSSNTFKAEMPDAERRKNWKRWEKAIERAQGWLDEDD</sequence>
<evidence type="ECO:0000256" key="9">
    <source>
        <dbReference type="ARBA" id="ARBA00043149"/>
    </source>
</evidence>
<keyword evidence="6 10" id="KW-0418">Kinase</keyword>
<dbReference type="PROSITE" id="PS00445">
    <property type="entry name" value="FGGY_KINASES_2"/>
    <property type="match status" value="1"/>
</dbReference>
<name>A0A8H8DBN2_9ASCO</name>
<dbReference type="AlphaFoldDB" id="A0A8H8DBN2"/>
<evidence type="ECO:0000256" key="8">
    <source>
        <dbReference type="ARBA" id="ARBA00022840"/>
    </source>
</evidence>
<dbReference type="InterPro" id="IPR018485">
    <property type="entry name" value="FGGY_C"/>
</dbReference>
<dbReference type="PANTHER" id="PTHR10196:SF69">
    <property type="entry name" value="GLYCEROL KINASE"/>
    <property type="match status" value="1"/>
</dbReference>
<dbReference type="GeneID" id="93651103"/>
<dbReference type="UniPathway" id="UPA00618">
    <property type="reaction ID" value="UER00672"/>
</dbReference>
<comment type="caution">
    <text evidence="14">The sequence shown here is derived from an EMBL/GenBank/DDBJ whole genome shotgun (WGS) entry which is preliminary data.</text>
</comment>
<dbReference type="GO" id="GO:0006641">
    <property type="term" value="P:triglyceride metabolic process"/>
    <property type="evidence" value="ECO:0007669"/>
    <property type="project" value="TreeGrafter"/>
</dbReference>
<dbReference type="GO" id="GO:0046167">
    <property type="term" value="P:glycerol-3-phosphate biosynthetic process"/>
    <property type="evidence" value="ECO:0007669"/>
    <property type="project" value="TreeGrafter"/>
</dbReference>
<evidence type="ECO:0000256" key="10">
    <source>
        <dbReference type="RuleBase" id="RU003733"/>
    </source>
</evidence>
<proteinExistence type="inferred from homology"/>
<dbReference type="PROSITE" id="PS00933">
    <property type="entry name" value="FGGY_KINASES_1"/>
    <property type="match status" value="1"/>
</dbReference>
<dbReference type="Pfam" id="PF02782">
    <property type="entry name" value="FGGY_C"/>
    <property type="match status" value="1"/>
</dbReference>
<accession>A0A8H8DBN2</accession>
<evidence type="ECO:0000259" key="12">
    <source>
        <dbReference type="Pfam" id="PF00370"/>
    </source>
</evidence>
<dbReference type="InterPro" id="IPR018483">
    <property type="entry name" value="Carb_kinase_FGGY_CS"/>
</dbReference>
<keyword evidence="5" id="KW-0547">Nucleotide-binding</keyword>
<dbReference type="RefSeq" id="XP_067549709.1">
    <property type="nucleotide sequence ID" value="XM_067691333.1"/>
</dbReference>
<feature type="region of interest" description="Disordered" evidence="11">
    <location>
        <begin position="501"/>
        <end position="520"/>
    </location>
</feature>
<dbReference type="EMBL" id="JAEOAQ010000002">
    <property type="protein sequence ID" value="KAG5420593.1"/>
    <property type="molecule type" value="Genomic_DNA"/>
</dbReference>
<dbReference type="FunFam" id="3.30.420.40:FF:000108">
    <property type="entry name" value="Glycerol kinase, glycosomal"/>
    <property type="match status" value="1"/>
</dbReference>
<gene>
    <name evidence="14" type="ORF">I9W82_002474</name>
</gene>
<protein>
    <recommendedName>
        <fullName evidence="3">glycerol kinase</fullName>
        <ecNumber evidence="3">2.7.1.30</ecNumber>
    </recommendedName>
    <alternativeName>
        <fullName evidence="9">ATP:glycerol 3-phosphotransferase</fullName>
    </alternativeName>
</protein>
<keyword evidence="4 10" id="KW-0808">Transferase</keyword>
<dbReference type="GO" id="GO:0005524">
    <property type="term" value="F:ATP binding"/>
    <property type="evidence" value="ECO:0007669"/>
    <property type="project" value="UniProtKB-KW"/>
</dbReference>
<dbReference type="GO" id="GO:0019563">
    <property type="term" value="P:glycerol catabolic process"/>
    <property type="evidence" value="ECO:0007669"/>
    <property type="project" value="UniProtKB-UniPathway"/>
</dbReference>
<keyword evidence="15" id="KW-1185">Reference proteome</keyword>
<dbReference type="EC" id="2.7.1.30" evidence="3"/>
<dbReference type="NCBIfam" id="TIGR01311">
    <property type="entry name" value="glycerol_kin"/>
    <property type="match status" value="1"/>
</dbReference>
<evidence type="ECO:0000256" key="4">
    <source>
        <dbReference type="ARBA" id="ARBA00022679"/>
    </source>
</evidence>
<evidence type="ECO:0000256" key="11">
    <source>
        <dbReference type="SAM" id="MobiDB-lite"/>
    </source>
</evidence>
<dbReference type="InterPro" id="IPR043129">
    <property type="entry name" value="ATPase_NBD"/>
</dbReference>